<evidence type="ECO:0000256" key="1">
    <source>
        <dbReference type="ARBA" id="ARBA00004496"/>
    </source>
</evidence>
<keyword evidence="3" id="KW-0963">Cytoplasm</keyword>
<evidence type="ECO:0000256" key="4">
    <source>
        <dbReference type="ARBA" id="ARBA00023186"/>
    </source>
</evidence>
<gene>
    <name evidence="5" type="ORF">OG563_23860</name>
</gene>
<dbReference type="Pfam" id="PF14011">
    <property type="entry name" value="ESX-1_EspG"/>
    <property type="match status" value="1"/>
</dbReference>
<dbReference type="Proteomes" id="UP001432062">
    <property type="component" value="Chromosome"/>
</dbReference>
<organism evidence="5 6">
    <name type="scientific">Nocardia vinacea</name>
    <dbReference type="NCBI Taxonomy" id="96468"/>
    <lineage>
        <taxon>Bacteria</taxon>
        <taxon>Bacillati</taxon>
        <taxon>Actinomycetota</taxon>
        <taxon>Actinomycetes</taxon>
        <taxon>Mycobacteriales</taxon>
        <taxon>Nocardiaceae</taxon>
        <taxon>Nocardia</taxon>
    </lineage>
</organism>
<keyword evidence="6" id="KW-1185">Reference proteome</keyword>
<sequence>MKFEFTPDEFMHIWRETRSDRYPFPLRLIASVRWEDEFDQLTRELDRRMPLHANPDLSAALRVAADPRIALTLTGTRRRPLRAFGAIDADIGVTLVQRPGLTPDFGGNVVLEVGTAAIVPAVFTAVLGDVPPGRHPAVVEDAQCLVDNLESWTGIKETASDRIYRLLRAPRSGSGTVETLRGLRDSHPAPPEYLNWFDIEGDGRYHYRHQYNEFHIIPCDQSAIRREITRLAQPIP</sequence>
<proteinExistence type="inferred from homology"/>
<evidence type="ECO:0000313" key="5">
    <source>
        <dbReference type="EMBL" id="WUV42311.1"/>
    </source>
</evidence>
<comment type="similarity">
    <text evidence="2">Belongs to the EspG family.</text>
</comment>
<dbReference type="InterPro" id="IPR025734">
    <property type="entry name" value="EspG"/>
</dbReference>
<evidence type="ECO:0000313" key="6">
    <source>
        <dbReference type="Proteomes" id="UP001432062"/>
    </source>
</evidence>
<dbReference type="RefSeq" id="WP_327095614.1">
    <property type="nucleotide sequence ID" value="NZ_CP109149.1"/>
</dbReference>
<protein>
    <submittedName>
        <fullName evidence="5">ESX secretion-associated protein EspG</fullName>
    </submittedName>
</protein>
<reference evidence="5" key="1">
    <citation type="submission" date="2022-10" db="EMBL/GenBank/DDBJ databases">
        <title>The complete genomes of actinobacterial strains from the NBC collection.</title>
        <authorList>
            <person name="Joergensen T.S."/>
            <person name="Alvarez Arevalo M."/>
            <person name="Sterndorff E.B."/>
            <person name="Faurdal D."/>
            <person name="Vuksanovic O."/>
            <person name="Mourched A.-S."/>
            <person name="Charusanti P."/>
            <person name="Shaw S."/>
            <person name="Blin K."/>
            <person name="Weber T."/>
        </authorList>
    </citation>
    <scope>NUCLEOTIDE SEQUENCE</scope>
    <source>
        <strain evidence="5">NBC_01482</strain>
    </source>
</reference>
<keyword evidence="4" id="KW-0143">Chaperone</keyword>
<accession>A0ABZ1YJ56</accession>
<comment type="subcellular location">
    <subcellularLocation>
        <location evidence="1">Cytoplasm</location>
    </subcellularLocation>
</comment>
<name>A0ABZ1YJ56_9NOCA</name>
<evidence type="ECO:0000256" key="2">
    <source>
        <dbReference type="ARBA" id="ARBA00006411"/>
    </source>
</evidence>
<dbReference type="EMBL" id="CP109441">
    <property type="protein sequence ID" value="WUV42311.1"/>
    <property type="molecule type" value="Genomic_DNA"/>
</dbReference>
<evidence type="ECO:0000256" key="3">
    <source>
        <dbReference type="ARBA" id="ARBA00022490"/>
    </source>
</evidence>